<dbReference type="PANTHER" id="PTHR45947:SF3">
    <property type="entry name" value="SULFOQUINOVOSYL TRANSFERASE SQD2"/>
    <property type="match status" value="1"/>
</dbReference>
<evidence type="ECO:0000259" key="1">
    <source>
        <dbReference type="Pfam" id="PF00534"/>
    </source>
</evidence>
<dbReference type="Gene3D" id="3.40.50.2000">
    <property type="entry name" value="Glycogen Phosphorylase B"/>
    <property type="match status" value="2"/>
</dbReference>
<dbReference type="CDD" id="cd03801">
    <property type="entry name" value="GT4_PimA-like"/>
    <property type="match status" value="1"/>
</dbReference>
<dbReference type="PANTHER" id="PTHR45947">
    <property type="entry name" value="SULFOQUINOVOSYL TRANSFERASE SQD2"/>
    <property type="match status" value="1"/>
</dbReference>
<dbReference type="EMBL" id="PDUD01000054">
    <property type="protein sequence ID" value="PHN01465.1"/>
    <property type="molecule type" value="Genomic_DNA"/>
</dbReference>
<protein>
    <recommendedName>
        <fullName evidence="5">Glycosyltransferase</fullName>
    </recommendedName>
</protein>
<dbReference type="InterPro" id="IPR001296">
    <property type="entry name" value="Glyco_trans_1"/>
</dbReference>
<dbReference type="OrthoDB" id="9792322at2"/>
<feature type="domain" description="Glycosyl transferase family 1" evidence="1">
    <location>
        <begin position="199"/>
        <end position="351"/>
    </location>
</feature>
<accession>A0A2D0MYY7</accession>
<name>A0A2D0MYY7_FLAN2</name>
<feature type="domain" description="Glycosyltransferase subfamily 4-like N-terminal" evidence="2">
    <location>
        <begin position="24"/>
        <end position="184"/>
    </location>
</feature>
<dbReference type="Pfam" id="PF00534">
    <property type="entry name" value="Glycos_transf_1"/>
    <property type="match status" value="1"/>
</dbReference>
<dbReference type="AlphaFoldDB" id="A0A2D0MYY7"/>
<gene>
    <name evidence="3" type="ORF">CRP01_36805</name>
</gene>
<sequence>MPLKVIVFAHRFSPITETFIYHDVIALQGHVQVKVVCFFRENEKERPFHPLQVLDHRESRFKVKWRNLRNKLNLSLCFKDAALREQLQGILNDFHPDVLHFHFGIQALSFLDNLHFEGPIFLTFHGYDATKLVKKSPAYRKRLRELMARKNFYALATSASLFSYMEQYNIAGSHRQVLYSGIKMDLFESVSLQQNIPVTFTQISSFRTKKGHLYLIRAFQQLMARHPGKPMNLILAGGGPLEGALKTEVAQLGLQAFVRFPGWITQEEAVKLLASSDVFVHPSITTTEDDMESTTVAILEAMAMELPVFATRHSGIPEIIEDGVNGLLAEERDIAAYVNCMEQLMTWGRQPQNRKKIMDRFSHERHILDLLNAYRQAKQQLSGKI</sequence>
<evidence type="ECO:0000259" key="2">
    <source>
        <dbReference type="Pfam" id="PF13439"/>
    </source>
</evidence>
<proteinExistence type="predicted"/>
<keyword evidence="4" id="KW-1185">Reference proteome</keyword>
<dbReference type="InterPro" id="IPR028098">
    <property type="entry name" value="Glyco_trans_4-like_N"/>
</dbReference>
<dbReference type="Pfam" id="PF13439">
    <property type="entry name" value="Glyco_transf_4"/>
    <property type="match status" value="1"/>
</dbReference>
<evidence type="ECO:0008006" key="5">
    <source>
        <dbReference type="Google" id="ProtNLM"/>
    </source>
</evidence>
<evidence type="ECO:0000313" key="3">
    <source>
        <dbReference type="EMBL" id="PHN01465.1"/>
    </source>
</evidence>
<dbReference type="GO" id="GO:0016757">
    <property type="term" value="F:glycosyltransferase activity"/>
    <property type="evidence" value="ECO:0007669"/>
    <property type="project" value="TreeGrafter"/>
</dbReference>
<comment type="caution">
    <text evidence="3">The sequence shown here is derived from an EMBL/GenBank/DDBJ whole genome shotgun (WGS) entry which is preliminary data.</text>
</comment>
<organism evidence="3 4">
    <name type="scientific">Flavilitoribacter nigricans (strain ATCC 23147 / DSM 23189 / NBRC 102662 / NCIMB 1420 / SS-2)</name>
    <name type="common">Lewinella nigricans</name>
    <dbReference type="NCBI Taxonomy" id="1122177"/>
    <lineage>
        <taxon>Bacteria</taxon>
        <taxon>Pseudomonadati</taxon>
        <taxon>Bacteroidota</taxon>
        <taxon>Saprospiria</taxon>
        <taxon>Saprospirales</taxon>
        <taxon>Lewinellaceae</taxon>
        <taxon>Flavilitoribacter</taxon>
    </lineage>
</organism>
<reference evidence="3 4" key="1">
    <citation type="submission" date="2017-10" db="EMBL/GenBank/DDBJ databases">
        <title>The draft genome sequence of Lewinella nigricans NBRC 102662.</title>
        <authorList>
            <person name="Wang K."/>
        </authorList>
    </citation>
    <scope>NUCLEOTIDE SEQUENCE [LARGE SCALE GENOMIC DNA]</scope>
    <source>
        <strain evidence="3 4">NBRC 102662</strain>
    </source>
</reference>
<dbReference type="InterPro" id="IPR050194">
    <property type="entry name" value="Glycosyltransferase_grp1"/>
</dbReference>
<dbReference type="Proteomes" id="UP000223913">
    <property type="component" value="Unassembled WGS sequence"/>
</dbReference>
<dbReference type="SUPFAM" id="SSF53756">
    <property type="entry name" value="UDP-Glycosyltransferase/glycogen phosphorylase"/>
    <property type="match status" value="1"/>
</dbReference>
<evidence type="ECO:0000313" key="4">
    <source>
        <dbReference type="Proteomes" id="UP000223913"/>
    </source>
</evidence>